<dbReference type="STRING" id="1122142.SAMN02910414_01333"/>
<evidence type="ECO:0000259" key="12">
    <source>
        <dbReference type="Pfam" id="PF17956"/>
    </source>
</evidence>
<dbReference type="UniPathway" id="UPA00253">
    <property type="reaction ID" value="UER00457"/>
</dbReference>
<dbReference type="InterPro" id="IPR041619">
    <property type="entry name" value="NAPRTase_C"/>
</dbReference>
<dbReference type="NCBIfam" id="NF009131">
    <property type="entry name" value="PRK12484.1"/>
    <property type="match status" value="1"/>
</dbReference>
<accession>A0A1H3J3A9</accession>
<sequence>MDIKKNNIYCKRNIGMMMDLYELTMANGYFKQENAQKKVAFDVFFRRNPDQGGFSVFAGLEQIVEYIEGLHFSDDDIEYLRSLHLFTEDFLEYLRNFKFTGDVYAFREGTIMYPNEPIITVVADLIQAQIVETEILAQINHQSLIATKARRIVKAANGRPVSDFGARRAHNNDAAIYGARAAFIGGANGTATVSAGQYFDIPIGGTMAHSWVMYYEDELTAFRKFAEIYPDNCILLVDTYDVVKSGIPNAIKIFDEMKANNIQSKNFGIRIDSGDLAYLTKVARKMLDKAGYKDAKIVISNSLDEYTITSILSQGGQVDSFGVGERMITSKSEPVFGAVYKLCAVENEGKMEPRIKISEAIEKITNPGLKEVYRIYNEDGQAIADLLAHKDEEVNMENVYRFIDPEKPWKKREFVNCTAKKLQRLVIKEGKRVIEPEKVTDIAAFVKKQLETEIWEEEQRFENPHKHYLDMTKSYYEMKMNMLDK</sequence>
<evidence type="ECO:0000256" key="9">
    <source>
        <dbReference type="RuleBase" id="RU365100"/>
    </source>
</evidence>
<gene>
    <name evidence="13" type="ORF">SAMN02910414_01333</name>
</gene>
<dbReference type="PIRSF" id="PIRSF000484">
    <property type="entry name" value="NAPRT"/>
    <property type="match status" value="1"/>
</dbReference>
<name>A0A1H3J3A9_9FIRM</name>
<dbReference type="SUPFAM" id="SSF51690">
    <property type="entry name" value="Nicotinate/Quinolinate PRTase C-terminal domain-like"/>
    <property type="match status" value="1"/>
</dbReference>
<dbReference type="NCBIfam" id="NF006695">
    <property type="entry name" value="PRK09243.1-2"/>
    <property type="match status" value="1"/>
</dbReference>
<reference evidence="13 14" key="1">
    <citation type="submission" date="2016-10" db="EMBL/GenBank/DDBJ databases">
        <authorList>
            <person name="de Groot N.N."/>
        </authorList>
    </citation>
    <scope>NUCLEOTIDE SEQUENCE [LARGE SCALE GENOMIC DNA]</scope>
    <source>
        <strain evidence="13 14">DSM 14045</strain>
    </source>
</reference>
<dbReference type="GO" id="GO:0047280">
    <property type="term" value="F:nicotinamide phosphoribosyltransferase activity"/>
    <property type="evidence" value="ECO:0007669"/>
    <property type="project" value="UniProtKB-ARBA"/>
</dbReference>
<evidence type="ECO:0000256" key="1">
    <source>
        <dbReference type="ARBA" id="ARBA00004952"/>
    </source>
</evidence>
<organism evidence="13 14">
    <name type="scientific">Lachnobacterium bovis DSM 14045</name>
    <dbReference type="NCBI Taxonomy" id="1122142"/>
    <lineage>
        <taxon>Bacteria</taxon>
        <taxon>Bacillati</taxon>
        <taxon>Bacillota</taxon>
        <taxon>Clostridia</taxon>
        <taxon>Lachnospirales</taxon>
        <taxon>Lachnospiraceae</taxon>
        <taxon>Lachnobacterium</taxon>
    </lineage>
</organism>
<dbReference type="InterPro" id="IPR013785">
    <property type="entry name" value="Aldolase_TIM"/>
</dbReference>
<dbReference type="InterPro" id="IPR041525">
    <property type="entry name" value="N/Namide_PRibTrfase"/>
</dbReference>
<dbReference type="AlphaFoldDB" id="A0A1H3J3A9"/>
<evidence type="ECO:0000256" key="3">
    <source>
        <dbReference type="ARBA" id="ARBA00013236"/>
    </source>
</evidence>
<dbReference type="GO" id="GO:0004516">
    <property type="term" value="F:nicotinate phosphoribosyltransferase activity"/>
    <property type="evidence" value="ECO:0007669"/>
    <property type="project" value="UniProtKB-UniRule"/>
</dbReference>
<comment type="similarity">
    <text evidence="2 9">Belongs to the NAPRTase family.</text>
</comment>
<dbReference type="EMBL" id="FNPG01000014">
    <property type="protein sequence ID" value="SDY34416.1"/>
    <property type="molecule type" value="Genomic_DNA"/>
</dbReference>
<evidence type="ECO:0000256" key="5">
    <source>
        <dbReference type="ARBA" id="ARBA00022598"/>
    </source>
</evidence>
<dbReference type="InterPro" id="IPR006405">
    <property type="entry name" value="Nic_PRibTrfase_pncB"/>
</dbReference>
<feature type="domain" description="Nicotinate/nicotinamide phosphoribosyltransferase" evidence="10">
    <location>
        <begin position="161"/>
        <end position="351"/>
    </location>
</feature>
<dbReference type="InterPro" id="IPR007229">
    <property type="entry name" value="Nic_PRibTrfase-Fam"/>
</dbReference>
<dbReference type="RefSeq" id="WP_074717308.1">
    <property type="nucleotide sequence ID" value="NZ_FNPG01000014.1"/>
</dbReference>
<evidence type="ECO:0000259" key="11">
    <source>
        <dbReference type="Pfam" id="PF17767"/>
    </source>
</evidence>
<dbReference type="InterPro" id="IPR036068">
    <property type="entry name" value="Nicotinate_pribotase-like_C"/>
</dbReference>
<protein>
    <recommendedName>
        <fullName evidence="3 9">Nicotinate phosphoribosyltransferase</fullName>
        <ecNumber evidence="3 9">6.3.4.21</ecNumber>
    </recommendedName>
</protein>
<dbReference type="CDD" id="cd01570">
    <property type="entry name" value="NAPRTase_A"/>
    <property type="match status" value="1"/>
</dbReference>
<comment type="pathway">
    <text evidence="1 9">Cofactor biosynthesis; NAD(+) biosynthesis; nicotinate D-ribonucleotide from nicotinate: step 1/1.</text>
</comment>
<dbReference type="PANTHER" id="PTHR11098">
    <property type="entry name" value="NICOTINATE PHOSPHORIBOSYLTRANSFERASE"/>
    <property type="match status" value="1"/>
</dbReference>
<dbReference type="OrthoDB" id="9770610at2"/>
<evidence type="ECO:0000313" key="13">
    <source>
        <dbReference type="EMBL" id="SDY34416.1"/>
    </source>
</evidence>
<keyword evidence="6 9" id="KW-0662">Pyridine nucleotide biosynthesis</keyword>
<feature type="domain" description="Nicotinate phosphoribosyltransferase C-terminal" evidence="12">
    <location>
        <begin position="370"/>
        <end position="479"/>
    </location>
</feature>
<dbReference type="Pfam" id="PF17767">
    <property type="entry name" value="NAPRTase_N"/>
    <property type="match status" value="1"/>
</dbReference>
<feature type="domain" description="Nicotinate phosphoribosyltransferase N-terminal" evidence="11">
    <location>
        <begin position="16"/>
        <end position="140"/>
    </location>
</feature>
<evidence type="ECO:0000256" key="2">
    <source>
        <dbReference type="ARBA" id="ARBA00010897"/>
    </source>
</evidence>
<evidence type="ECO:0000256" key="4">
    <source>
        <dbReference type="ARBA" id="ARBA00022553"/>
    </source>
</evidence>
<dbReference type="GO" id="GO:0034355">
    <property type="term" value="P:NAD+ biosynthetic process via the salvage pathway"/>
    <property type="evidence" value="ECO:0007669"/>
    <property type="project" value="TreeGrafter"/>
</dbReference>
<keyword evidence="7 9" id="KW-0808">Transferase</keyword>
<dbReference type="Pfam" id="PF04095">
    <property type="entry name" value="NAPRTase"/>
    <property type="match status" value="1"/>
</dbReference>
<dbReference type="FunFam" id="3.20.20.70:FF:000076">
    <property type="entry name" value="Nicotinate phosphoribosyltransferase"/>
    <property type="match status" value="1"/>
</dbReference>
<keyword evidence="4" id="KW-0597">Phosphoprotein</keyword>
<dbReference type="eggNOG" id="COG1488">
    <property type="taxonomic scope" value="Bacteria"/>
</dbReference>
<evidence type="ECO:0000256" key="6">
    <source>
        <dbReference type="ARBA" id="ARBA00022642"/>
    </source>
</evidence>
<keyword evidence="14" id="KW-1185">Reference proteome</keyword>
<keyword evidence="5 9" id="KW-0436">Ligase</keyword>
<comment type="catalytic activity">
    <reaction evidence="8 9">
        <text>5-phospho-alpha-D-ribose 1-diphosphate + nicotinate + ATP + H2O = nicotinate beta-D-ribonucleotide + ADP + phosphate + diphosphate</text>
        <dbReference type="Rhea" id="RHEA:36163"/>
        <dbReference type="ChEBI" id="CHEBI:15377"/>
        <dbReference type="ChEBI" id="CHEBI:30616"/>
        <dbReference type="ChEBI" id="CHEBI:32544"/>
        <dbReference type="ChEBI" id="CHEBI:33019"/>
        <dbReference type="ChEBI" id="CHEBI:43474"/>
        <dbReference type="ChEBI" id="CHEBI:57502"/>
        <dbReference type="ChEBI" id="CHEBI:58017"/>
        <dbReference type="ChEBI" id="CHEBI:456216"/>
        <dbReference type="EC" id="6.3.4.21"/>
    </reaction>
</comment>
<dbReference type="Proteomes" id="UP000183918">
    <property type="component" value="Unassembled WGS sequence"/>
</dbReference>
<comment type="function">
    <text evidence="9">Catalyzes the first step in the biosynthesis of NAD from nicotinic acid, the ATP-dependent synthesis of beta-nicotinate D-ribonucleotide from nicotinate and 5-phospho-D-ribose 1-phosphate.</text>
</comment>
<proteinExistence type="inferred from homology"/>
<dbReference type="Pfam" id="PF17956">
    <property type="entry name" value="NAPRTase_C"/>
    <property type="match status" value="1"/>
</dbReference>
<comment type="PTM">
    <text evidence="9">Transiently phosphorylated on a His residue during the reaction cycle. Phosphorylation strongly increases the affinity for substrates and increases the rate of nicotinate D-ribonucleotide production. Dephosphorylation regenerates the low-affinity form of the enzyme, leading to product release.</text>
</comment>
<dbReference type="Gene3D" id="3.20.20.70">
    <property type="entry name" value="Aldolase class I"/>
    <property type="match status" value="1"/>
</dbReference>
<dbReference type="Gene3D" id="3.20.140.10">
    <property type="entry name" value="nicotinate phosphoribosyltransferase"/>
    <property type="match status" value="1"/>
</dbReference>
<dbReference type="InterPro" id="IPR040727">
    <property type="entry name" value="NAPRTase_N"/>
</dbReference>
<evidence type="ECO:0000256" key="7">
    <source>
        <dbReference type="ARBA" id="ARBA00022679"/>
    </source>
</evidence>
<evidence type="ECO:0000259" key="10">
    <source>
        <dbReference type="Pfam" id="PF04095"/>
    </source>
</evidence>
<dbReference type="NCBIfam" id="TIGR01513">
    <property type="entry name" value="NAPRTase_put"/>
    <property type="match status" value="1"/>
</dbReference>
<dbReference type="SUPFAM" id="SSF54675">
    <property type="entry name" value="Nicotinate/Quinolinate PRTase N-terminal domain-like"/>
    <property type="match status" value="1"/>
</dbReference>
<keyword evidence="13" id="KW-0328">Glycosyltransferase</keyword>
<dbReference type="EC" id="6.3.4.21" evidence="3 9"/>
<dbReference type="PANTHER" id="PTHR11098:SF1">
    <property type="entry name" value="NICOTINATE PHOSPHORIBOSYLTRANSFERASE"/>
    <property type="match status" value="1"/>
</dbReference>
<evidence type="ECO:0000256" key="8">
    <source>
        <dbReference type="ARBA" id="ARBA00048668"/>
    </source>
</evidence>
<evidence type="ECO:0000313" key="14">
    <source>
        <dbReference type="Proteomes" id="UP000183918"/>
    </source>
</evidence>
<dbReference type="GO" id="GO:0005829">
    <property type="term" value="C:cytosol"/>
    <property type="evidence" value="ECO:0007669"/>
    <property type="project" value="TreeGrafter"/>
</dbReference>